<protein>
    <submittedName>
        <fullName evidence="7">Spermatogenesis associated 6-like protein</fullName>
    </submittedName>
</protein>
<evidence type="ECO:0000259" key="4">
    <source>
        <dbReference type="Pfam" id="PF14909"/>
    </source>
</evidence>
<dbReference type="RefSeq" id="NP_001072232.1">
    <property type="nucleotide sequence ID" value="NM_001078764.1"/>
</dbReference>
<dbReference type="GO" id="GO:0007283">
    <property type="term" value="P:spermatogenesis"/>
    <property type="evidence" value="ECO:0007669"/>
    <property type="project" value="InterPro"/>
</dbReference>
<dbReference type="Pfam" id="PF14909">
    <property type="entry name" value="SPATA6"/>
    <property type="match status" value="1"/>
</dbReference>
<keyword evidence="6" id="KW-1185">Reference proteome</keyword>
<evidence type="ECO:0000256" key="1">
    <source>
        <dbReference type="ARBA" id="ARBA00006215"/>
    </source>
</evidence>
<evidence type="ECO:0000313" key="7">
    <source>
        <dbReference type="RefSeq" id="NP_001072232.1"/>
    </source>
</evidence>
<name>Q0VFI3_XENTR</name>
<reference evidence="7" key="3">
    <citation type="submission" date="2025-04" db="UniProtKB">
        <authorList>
            <consortium name="RefSeq"/>
        </authorList>
    </citation>
    <scope>IDENTIFICATION</scope>
</reference>
<organism evidence="5">
    <name type="scientific">Xenopus tropicalis</name>
    <name type="common">Western clawed frog</name>
    <name type="synonym">Silurana tropicalis</name>
    <dbReference type="NCBI Taxonomy" id="8364"/>
    <lineage>
        <taxon>Eukaryota</taxon>
        <taxon>Metazoa</taxon>
        <taxon>Chordata</taxon>
        <taxon>Craniata</taxon>
        <taxon>Vertebrata</taxon>
        <taxon>Euteleostomi</taxon>
        <taxon>Amphibia</taxon>
        <taxon>Batrachia</taxon>
        <taxon>Anura</taxon>
        <taxon>Pipoidea</taxon>
        <taxon>Pipidae</taxon>
        <taxon>Xenopodinae</taxon>
        <taxon>Xenopus</taxon>
        <taxon>Silurana</taxon>
    </lineage>
</organism>
<feature type="domain" description="Spermatogenesis-associated protein 6 N-terminal" evidence="4">
    <location>
        <begin position="7"/>
        <end position="144"/>
    </location>
</feature>
<evidence type="ECO:0000256" key="3">
    <source>
        <dbReference type="SAM" id="MobiDB-lite"/>
    </source>
</evidence>
<reference evidence="5" key="2">
    <citation type="submission" date="2006-07" db="EMBL/GenBank/DDBJ databases">
        <authorList>
            <consortium name="NIH - Xenopus Gene Collection (XGC) project"/>
        </authorList>
    </citation>
    <scope>NUCLEOTIDE SEQUENCE [LARGE SCALE MRNA]</scope>
    <source>
        <tissue evidence="5">Testes</tissue>
    </source>
</reference>
<dbReference type="InterPro" id="IPR032732">
    <property type="entry name" value="SPATA6_N"/>
</dbReference>
<keyword evidence="2" id="KW-0597">Phosphoprotein</keyword>
<dbReference type="AlphaFoldDB" id="Q0VFI3"/>
<evidence type="ECO:0000256" key="2">
    <source>
        <dbReference type="ARBA" id="ARBA00022553"/>
    </source>
</evidence>
<proteinExistence type="evidence at transcript level"/>
<evidence type="ECO:0000313" key="8">
    <source>
        <dbReference type="Xenbase" id="XB-GENE-984718"/>
    </source>
</evidence>
<dbReference type="GO" id="GO:0120212">
    <property type="term" value="C:sperm head-tail coupling apparatus"/>
    <property type="evidence" value="ECO:0007669"/>
    <property type="project" value="InterPro"/>
</dbReference>
<dbReference type="OrthoDB" id="5963614at2759"/>
<dbReference type="EMBL" id="BC118818">
    <property type="protein sequence ID" value="AAI18819.1"/>
    <property type="molecule type" value="mRNA"/>
</dbReference>
<dbReference type="AGR" id="Xenbase:XB-GENE-984718"/>
<dbReference type="OMA" id="ADFHWET"/>
<sequence>MPLKIVIELQIHAVTCPGVFLPEKDDILLNVSILGQHKETGCLPSVFPLLFHEKMRFEKVFLKAVDPAALAQSLENHITRFELIQLTHSADILAVFEENTRQFLFPEPKLTPAYPGVDREVLMKTVNGFPGIAPKIEFSTRTTIKEKPHDFQKKCPAVKSYISRPLTVSSRKSRSTSSNPVRGKSPAKNYSSPTKSSKSRSPSPFSRRCVNELNKNVQQQLANLSLNSSDNDTRPPFIVRHVDSSKSFGDSVLQHSKARHQSKLSSKTHQSRLKRALSYDSFHASRLLEKDYLDSGEAKGERGSSAKIDTFESPLRSSTYSLEHKKKSPVLARPLLRERFQSEQNTWESIHNRVVNLLTTHSAKQQLSFGTPKKEVDRILERSLSKSQIRSLLDHSF</sequence>
<dbReference type="InterPro" id="IPR042769">
    <property type="entry name" value="SPATA6_fam"/>
</dbReference>
<accession>Q0VFI3</accession>
<feature type="region of interest" description="Disordered" evidence="3">
    <location>
        <begin position="249"/>
        <end position="272"/>
    </location>
</feature>
<dbReference type="CTD" id="55064"/>
<reference evidence="7" key="1">
    <citation type="journal article" date="2002" name="Dev. Dyn.">
        <title>Genetic and genomic tools for Xenopus research: The NIH Xenopus initiative.</title>
        <authorList>
            <person name="Klein S.L."/>
            <person name="Strausberg R.L."/>
            <person name="Wagner L."/>
            <person name="Pontius J."/>
            <person name="Clifton S.W."/>
            <person name="Richardson P."/>
        </authorList>
    </citation>
    <scope>NUCLEOTIDE SEQUENCE</scope>
</reference>
<feature type="region of interest" description="Disordered" evidence="3">
    <location>
        <begin position="166"/>
        <end position="207"/>
    </location>
</feature>
<dbReference type="Proteomes" id="UP000008143">
    <property type="component" value="Chromosome 1"/>
</dbReference>
<dbReference type="PANTHER" id="PTHR16435">
    <property type="entry name" value="SPERMATOGENESIS-ASSOCIATED PROTEIN 6 SPATA6"/>
    <property type="match status" value="1"/>
</dbReference>
<comment type="similarity">
    <text evidence="1">Belongs to the SPATA6 family.</text>
</comment>
<dbReference type="GeneID" id="779679"/>
<evidence type="ECO:0000313" key="5">
    <source>
        <dbReference type="EMBL" id="AAI18819.1"/>
    </source>
</evidence>
<feature type="compositionally biased region" description="Low complexity" evidence="3">
    <location>
        <begin position="191"/>
        <end position="207"/>
    </location>
</feature>
<dbReference type="Xenbase" id="XB-GENE-984718">
    <property type="gene designation" value="spata6l"/>
</dbReference>
<gene>
    <name evidence="7 8" type="primary">spata6l</name>
    <name evidence="7" type="synonym">c9orf68</name>
    <name evidence="5" type="synonym">MGC146453</name>
</gene>
<dbReference type="GO" id="GO:0032027">
    <property type="term" value="F:myosin light chain binding"/>
    <property type="evidence" value="ECO:0007669"/>
    <property type="project" value="InterPro"/>
</dbReference>
<dbReference type="KEGG" id="xtr:779679"/>
<dbReference type="PANTHER" id="PTHR16435:SF5">
    <property type="entry name" value="SPERMATOGENESIS ASSOCIATED 6-LIKE PROTEIN"/>
    <property type="match status" value="1"/>
</dbReference>
<evidence type="ECO:0000313" key="6">
    <source>
        <dbReference type="Proteomes" id="UP000008143"/>
    </source>
</evidence>